<accession>A0AAN6UFI0</accession>
<proteinExistence type="predicted"/>
<name>A0AAN6UFI0_9PEZI</name>
<dbReference type="EMBL" id="MU853421">
    <property type="protein sequence ID" value="KAK4131940.1"/>
    <property type="molecule type" value="Genomic_DNA"/>
</dbReference>
<dbReference type="AlphaFoldDB" id="A0AAN6UFI0"/>
<dbReference type="Proteomes" id="UP001304895">
    <property type="component" value="Unassembled WGS sequence"/>
</dbReference>
<reference evidence="1" key="1">
    <citation type="journal article" date="2023" name="Mol. Phylogenet. Evol.">
        <title>Genome-scale phylogeny and comparative genomics of the fungal order Sordariales.</title>
        <authorList>
            <person name="Hensen N."/>
            <person name="Bonometti L."/>
            <person name="Westerberg I."/>
            <person name="Brannstrom I.O."/>
            <person name="Guillou S."/>
            <person name="Cros-Aarteil S."/>
            <person name="Calhoun S."/>
            <person name="Haridas S."/>
            <person name="Kuo A."/>
            <person name="Mondo S."/>
            <person name="Pangilinan J."/>
            <person name="Riley R."/>
            <person name="LaButti K."/>
            <person name="Andreopoulos B."/>
            <person name="Lipzen A."/>
            <person name="Chen C."/>
            <person name="Yan M."/>
            <person name="Daum C."/>
            <person name="Ng V."/>
            <person name="Clum A."/>
            <person name="Steindorff A."/>
            <person name="Ohm R.A."/>
            <person name="Martin F."/>
            <person name="Silar P."/>
            <person name="Natvig D.O."/>
            <person name="Lalanne C."/>
            <person name="Gautier V."/>
            <person name="Ament-Velasquez S.L."/>
            <person name="Kruys A."/>
            <person name="Hutchinson M.I."/>
            <person name="Powell A.J."/>
            <person name="Barry K."/>
            <person name="Miller A.N."/>
            <person name="Grigoriev I.V."/>
            <person name="Debuchy R."/>
            <person name="Gladieux P."/>
            <person name="Hiltunen Thoren M."/>
            <person name="Johannesson H."/>
        </authorList>
    </citation>
    <scope>NUCLEOTIDE SEQUENCE</scope>
    <source>
        <strain evidence="1">CBS 123565</strain>
    </source>
</reference>
<comment type="caution">
    <text evidence="1">The sequence shown here is derived from an EMBL/GenBank/DDBJ whole genome shotgun (WGS) entry which is preliminary data.</text>
</comment>
<gene>
    <name evidence="1" type="ORF">BT67DRAFT_139453</name>
</gene>
<sequence>MFRGMRRSWRACRLRPAHLNCFFWRNPYLPRPDFAAISGGFTIITIAASSALLQPTCNRGRQPLAGSQ</sequence>
<evidence type="ECO:0000313" key="1">
    <source>
        <dbReference type="EMBL" id="KAK4131940.1"/>
    </source>
</evidence>
<keyword evidence="2" id="KW-1185">Reference proteome</keyword>
<evidence type="ECO:0000313" key="2">
    <source>
        <dbReference type="Proteomes" id="UP001304895"/>
    </source>
</evidence>
<organism evidence="1 2">
    <name type="scientific">Trichocladium antarcticum</name>
    <dbReference type="NCBI Taxonomy" id="1450529"/>
    <lineage>
        <taxon>Eukaryota</taxon>
        <taxon>Fungi</taxon>
        <taxon>Dikarya</taxon>
        <taxon>Ascomycota</taxon>
        <taxon>Pezizomycotina</taxon>
        <taxon>Sordariomycetes</taxon>
        <taxon>Sordariomycetidae</taxon>
        <taxon>Sordariales</taxon>
        <taxon>Chaetomiaceae</taxon>
        <taxon>Trichocladium</taxon>
    </lineage>
</organism>
<reference evidence="1" key="2">
    <citation type="submission" date="2023-05" db="EMBL/GenBank/DDBJ databases">
        <authorList>
            <consortium name="Lawrence Berkeley National Laboratory"/>
            <person name="Steindorff A."/>
            <person name="Hensen N."/>
            <person name="Bonometti L."/>
            <person name="Westerberg I."/>
            <person name="Brannstrom I.O."/>
            <person name="Guillou S."/>
            <person name="Cros-Aarteil S."/>
            <person name="Calhoun S."/>
            <person name="Haridas S."/>
            <person name="Kuo A."/>
            <person name="Mondo S."/>
            <person name="Pangilinan J."/>
            <person name="Riley R."/>
            <person name="Labutti K."/>
            <person name="Andreopoulos B."/>
            <person name="Lipzen A."/>
            <person name="Chen C."/>
            <person name="Yanf M."/>
            <person name="Daum C."/>
            <person name="Ng V."/>
            <person name="Clum A."/>
            <person name="Ohm R."/>
            <person name="Martin F."/>
            <person name="Silar P."/>
            <person name="Natvig D."/>
            <person name="Lalanne C."/>
            <person name="Gautier V."/>
            <person name="Ament-Velasquez S.L."/>
            <person name="Kruys A."/>
            <person name="Hutchinson M.I."/>
            <person name="Powell A.J."/>
            <person name="Barry K."/>
            <person name="Miller A.N."/>
            <person name="Grigoriev I.V."/>
            <person name="Debuchy R."/>
            <person name="Gladieux P."/>
            <person name="Thoren M.H."/>
            <person name="Johannesson H."/>
        </authorList>
    </citation>
    <scope>NUCLEOTIDE SEQUENCE</scope>
    <source>
        <strain evidence="1">CBS 123565</strain>
    </source>
</reference>
<protein>
    <submittedName>
        <fullName evidence="1">Uncharacterized protein</fullName>
    </submittedName>
</protein>